<dbReference type="EMBL" id="NHYD01003335">
    <property type="protein sequence ID" value="PPQ80349.1"/>
    <property type="molecule type" value="Genomic_DNA"/>
</dbReference>
<gene>
    <name evidence="2" type="ORF">CVT25_003632</name>
</gene>
<dbReference type="Proteomes" id="UP000283269">
    <property type="component" value="Unassembled WGS sequence"/>
</dbReference>
<keyword evidence="3" id="KW-1185">Reference proteome</keyword>
<comment type="caution">
    <text evidence="2">The sequence shown here is derived from an EMBL/GenBank/DDBJ whole genome shotgun (WGS) entry which is preliminary data.</text>
</comment>
<feature type="compositionally biased region" description="Basic residues" evidence="1">
    <location>
        <begin position="225"/>
        <end position="235"/>
    </location>
</feature>
<proteinExistence type="predicted"/>
<evidence type="ECO:0000313" key="2">
    <source>
        <dbReference type="EMBL" id="PPQ80349.1"/>
    </source>
</evidence>
<feature type="region of interest" description="Disordered" evidence="1">
    <location>
        <begin position="222"/>
        <end position="241"/>
    </location>
</feature>
<reference evidence="2 3" key="1">
    <citation type="journal article" date="2018" name="Evol. Lett.">
        <title>Horizontal gene cluster transfer increased hallucinogenic mushroom diversity.</title>
        <authorList>
            <person name="Reynolds H.T."/>
            <person name="Vijayakumar V."/>
            <person name="Gluck-Thaler E."/>
            <person name="Korotkin H.B."/>
            <person name="Matheny P.B."/>
            <person name="Slot J.C."/>
        </authorList>
    </citation>
    <scope>NUCLEOTIDE SEQUENCE [LARGE SCALE GENOMIC DNA]</scope>
    <source>
        <strain evidence="2 3">2631</strain>
    </source>
</reference>
<evidence type="ECO:0000256" key="1">
    <source>
        <dbReference type="SAM" id="MobiDB-lite"/>
    </source>
</evidence>
<name>A0A409WPC5_PSICY</name>
<feature type="region of interest" description="Disordered" evidence="1">
    <location>
        <begin position="1"/>
        <end position="24"/>
    </location>
</feature>
<accession>A0A409WPC5</accession>
<feature type="compositionally biased region" description="Polar residues" evidence="1">
    <location>
        <begin position="1"/>
        <end position="16"/>
    </location>
</feature>
<evidence type="ECO:0000313" key="3">
    <source>
        <dbReference type="Proteomes" id="UP000283269"/>
    </source>
</evidence>
<sequence>MNQPQSSISSFTTSQYPSPPEGSLAHSFRCETKIANITYRIRSLSNFISAAKELLDFFNLLPSAFLKYQGQIISIVELARKALESSGIVLFLWASCPSKLVAHKAAYIDILRMLQAKQRYVDTDSKRRVRVLLMPLTSHFSTSTSWASIPTGTLVAQTRTQSTVYSSISNTPEGDSPSDSRETLSSSMLPPNEFRQVDRPSRSPAAPRHRRLWDTRELSYASVGPRHRSRSRSPHRLQQVTEGKIDQENVAPERVISFRQAPRAQRFGIFLTSRSSMLGNYNRKDRISSLPAH</sequence>
<dbReference type="InParanoid" id="A0A409WPC5"/>
<dbReference type="AlphaFoldDB" id="A0A409WPC5"/>
<dbReference type="OrthoDB" id="2793736at2759"/>
<feature type="region of interest" description="Disordered" evidence="1">
    <location>
        <begin position="165"/>
        <end position="210"/>
    </location>
</feature>
<protein>
    <submittedName>
        <fullName evidence="2">Uncharacterized protein</fullName>
    </submittedName>
</protein>
<organism evidence="2 3">
    <name type="scientific">Psilocybe cyanescens</name>
    <dbReference type="NCBI Taxonomy" id="93625"/>
    <lineage>
        <taxon>Eukaryota</taxon>
        <taxon>Fungi</taxon>
        <taxon>Dikarya</taxon>
        <taxon>Basidiomycota</taxon>
        <taxon>Agaricomycotina</taxon>
        <taxon>Agaricomycetes</taxon>
        <taxon>Agaricomycetidae</taxon>
        <taxon>Agaricales</taxon>
        <taxon>Agaricineae</taxon>
        <taxon>Strophariaceae</taxon>
        <taxon>Psilocybe</taxon>
    </lineage>
</organism>